<dbReference type="Proteomes" id="UP000325054">
    <property type="component" value="Unassembled WGS sequence"/>
</dbReference>
<dbReference type="RefSeq" id="WP_148992589.1">
    <property type="nucleotide sequence ID" value="NZ_VTEW01000016.1"/>
</dbReference>
<organism evidence="4 5">
    <name type="scientific">Rossellomorea aquimaris</name>
    <dbReference type="NCBI Taxonomy" id="189382"/>
    <lineage>
        <taxon>Bacteria</taxon>
        <taxon>Bacillati</taxon>
        <taxon>Bacillota</taxon>
        <taxon>Bacilli</taxon>
        <taxon>Bacillales</taxon>
        <taxon>Bacillaceae</taxon>
        <taxon>Rossellomorea</taxon>
    </lineage>
</organism>
<feature type="region of interest" description="Disordered" evidence="1">
    <location>
        <begin position="140"/>
        <end position="160"/>
    </location>
</feature>
<dbReference type="OrthoDB" id="2987426at2"/>
<name>A0A5D4TN54_9BACI</name>
<evidence type="ECO:0000256" key="1">
    <source>
        <dbReference type="SAM" id="MobiDB-lite"/>
    </source>
</evidence>
<keyword evidence="2" id="KW-1133">Transmembrane helix</keyword>
<feature type="signal peptide" evidence="3">
    <location>
        <begin position="1"/>
        <end position="23"/>
    </location>
</feature>
<comment type="caution">
    <text evidence="4">The sequence shown here is derived from an EMBL/GenBank/DDBJ whole genome shotgun (WGS) entry which is preliminary data.</text>
</comment>
<reference evidence="4 5" key="1">
    <citation type="submission" date="2019-08" db="EMBL/GenBank/DDBJ databases">
        <title>Bacillus genomes from the desert of Cuatro Cienegas, Coahuila.</title>
        <authorList>
            <person name="Olmedo-Alvarez G."/>
        </authorList>
    </citation>
    <scope>NUCLEOTIDE SEQUENCE [LARGE SCALE GENOMIC DNA]</scope>
    <source>
        <strain evidence="4 5">CH451a_14T</strain>
    </source>
</reference>
<sequence length="234" mass="26714">MKIKSGFLIIFILAAISVATLLASLANTSSNQITTYYGEMQEKQQTAWLGNFTESEKRKSKGETIIENDETDEEGVIVENAEGVIEDVGEKDALKGSSSSMTSKKTLIVSITAILLVSVLLFRFFKKRKNMIKNELRSPANKKNSLDDHEDRAGVIPDNPEFLDETDKNEIRKLVQNWQANLSPNKRKRKDETIHEWFVRIKGPMNIIPIYEKVRYGEASYTNEEYKLVYKELT</sequence>
<evidence type="ECO:0000313" key="4">
    <source>
        <dbReference type="EMBL" id="TYS75486.1"/>
    </source>
</evidence>
<feature type="compositionally biased region" description="Basic and acidic residues" evidence="1">
    <location>
        <begin position="144"/>
        <end position="153"/>
    </location>
</feature>
<proteinExistence type="predicted"/>
<keyword evidence="2" id="KW-0812">Transmembrane</keyword>
<gene>
    <name evidence="4" type="ORF">FZC80_16960</name>
</gene>
<keyword evidence="2" id="KW-0472">Membrane</keyword>
<feature type="chain" id="PRO_5039062990" evidence="3">
    <location>
        <begin position="24"/>
        <end position="234"/>
    </location>
</feature>
<evidence type="ECO:0000256" key="3">
    <source>
        <dbReference type="SAM" id="SignalP"/>
    </source>
</evidence>
<accession>A0A5D4TN54</accession>
<feature type="transmembrane region" description="Helical" evidence="2">
    <location>
        <begin position="107"/>
        <end position="125"/>
    </location>
</feature>
<evidence type="ECO:0000313" key="5">
    <source>
        <dbReference type="Proteomes" id="UP000325054"/>
    </source>
</evidence>
<evidence type="ECO:0000256" key="2">
    <source>
        <dbReference type="SAM" id="Phobius"/>
    </source>
</evidence>
<protein>
    <submittedName>
        <fullName evidence="4">Uncharacterized protein</fullName>
    </submittedName>
</protein>
<keyword evidence="3" id="KW-0732">Signal</keyword>
<dbReference type="AlphaFoldDB" id="A0A5D4TN54"/>
<dbReference type="EMBL" id="VTEW01000016">
    <property type="protein sequence ID" value="TYS75486.1"/>
    <property type="molecule type" value="Genomic_DNA"/>
</dbReference>